<dbReference type="InterPro" id="IPR038720">
    <property type="entry name" value="YprB_RNase_H-like_dom"/>
</dbReference>
<comment type="caution">
    <text evidence="2">The sequence shown here is derived from an EMBL/GenBank/DDBJ whole genome shotgun (WGS) entry which is preliminary data.</text>
</comment>
<dbReference type="InterPro" id="IPR012337">
    <property type="entry name" value="RNaseH-like_sf"/>
</dbReference>
<dbReference type="AlphaFoldDB" id="A0A0F9TYZ7"/>
<organism evidence="2">
    <name type="scientific">marine sediment metagenome</name>
    <dbReference type="NCBI Taxonomy" id="412755"/>
    <lineage>
        <taxon>unclassified sequences</taxon>
        <taxon>metagenomes</taxon>
        <taxon>ecological metagenomes</taxon>
    </lineage>
</organism>
<sequence length="235" mass="27688">MLKSVKKKLSRSEAVAERKRLKKHAEDFCVHRHSRKTHPNCFRRGLQNRLRWYDEEGLTLATLDIETTSLKANIGFMLSWVLKYRGGKIVHGIVTREEIFDGTYDKRIVRELLTELENVDVVITYYGTGFDIKFFRTRAMYWKFYFPPYGTIFHFDVFYRARSLLATHRKSLDAVTTFFGIEGKTPIKLATWAEAMYGNKKALAEVLVHNIEDVKITEELFDLLEDFSKWTRRSL</sequence>
<name>A0A0F9TYZ7_9ZZZZ</name>
<evidence type="ECO:0000259" key="1">
    <source>
        <dbReference type="Pfam" id="PF13482"/>
    </source>
</evidence>
<accession>A0A0F9TYZ7</accession>
<gene>
    <name evidence="2" type="ORF">LCGC14_0593040</name>
</gene>
<dbReference type="Pfam" id="PF13482">
    <property type="entry name" value="RNase_H_2"/>
    <property type="match status" value="1"/>
</dbReference>
<reference evidence="2" key="1">
    <citation type="journal article" date="2015" name="Nature">
        <title>Complex archaea that bridge the gap between prokaryotes and eukaryotes.</title>
        <authorList>
            <person name="Spang A."/>
            <person name="Saw J.H."/>
            <person name="Jorgensen S.L."/>
            <person name="Zaremba-Niedzwiedzka K."/>
            <person name="Martijn J."/>
            <person name="Lind A.E."/>
            <person name="van Eijk R."/>
            <person name="Schleper C."/>
            <person name="Guy L."/>
            <person name="Ettema T.J."/>
        </authorList>
    </citation>
    <scope>NUCLEOTIDE SEQUENCE</scope>
</reference>
<dbReference type="InterPro" id="IPR036397">
    <property type="entry name" value="RNaseH_sf"/>
</dbReference>
<protein>
    <recommendedName>
        <fullName evidence="1">YprB ribonuclease H-like domain-containing protein</fullName>
    </recommendedName>
</protein>
<dbReference type="SUPFAM" id="SSF53098">
    <property type="entry name" value="Ribonuclease H-like"/>
    <property type="match status" value="1"/>
</dbReference>
<dbReference type="EMBL" id="LAZR01000932">
    <property type="protein sequence ID" value="KKN54326.1"/>
    <property type="molecule type" value="Genomic_DNA"/>
</dbReference>
<proteinExistence type="predicted"/>
<dbReference type="GO" id="GO:0003676">
    <property type="term" value="F:nucleic acid binding"/>
    <property type="evidence" value="ECO:0007669"/>
    <property type="project" value="InterPro"/>
</dbReference>
<feature type="domain" description="YprB ribonuclease H-like" evidence="1">
    <location>
        <begin position="63"/>
        <end position="224"/>
    </location>
</feature>
<evidence type="ECO:0000313" key="2">
    <source>
        <dbReference type="EMBL" id="KKN54326.1"/>
    </source>
</evidence>
<dbReference type="Gene3D" id="3.30.420.10">
    <property type="entry name" value="Ribonuclease H-like superfamily/Ribonuclease H"/>
    <property type="match status" value="1"/>
</dbReference>